<dbReference type="EMBL" id="MU005572">
    <property type="protein sequence ID" value="KAF2689352.1"/>
    <property type="molecule type" value="Genomic_DNA"/>
</dbReference>
<sequence>MFSMQILSLGGLFLLFGLLFGLLNALSIPNINEKKLLVEDIMLEHRAPAKAKPKPKQGSKPKPTLKAPSKPTSKVGAKPTTAKPTTQPGQKTPTTKPKASPKTTPKSTLSAKRKWPKLKVAYPTKTIDLCYSWTTYEHQEDPGDDNIVARGLKFVATPQITPAPTAPPSSSRCACTRQARHSHIITGLCIKKFMEYSPEVPGLGDFFINYYKEKFDKKTIAGRKSKPSYGGATTRTSLHELVFDALGTTKNKGALIISYDPINKEHQRSVTFGKVTDCFASDVFEYMNHPEVKKCMQQNIKNAGIELSNAGQLTGQTTPDLTTL</sequence>
<evidence type="ECO:0000256" key="1">
    <source>
        <dbReference type="SAM" id="MobiDB-lite"/>
    </source>
</evidence>
<dbReference type="AlphaFoldDB" id="A0A6G1JFM4"/>
<evidence type="ECO:0000313" key="3">
    <source>
        <dbReference type="Proteomes" id="UP000799291"/>
    </source>
</evidence>
<evidence type="ECO:0000313" key="2">
    <source>
        <dbReference type="EMBL" id="KAF2689352.1"/>
    </source>
</evidence>
<name>A0A6G1JFM4_9PLEO</name>
<feature type="compositionally biased region" description="Low complexity" evidence="1">
    <location>
        <begin position="76"/>
        <end position="110"/>
    </location>
</feature>
<feature type="compositionally biased region" description="Basic residues" evidence="1">
    <location>
        <begin position="48"/>
        <end position="59"/>
    </location>
</feature>
<protein>
    <submittedName>
        <fullName evidence="2">Uncharacterized protein</fullName>
    </submittedName>
</protein>
<proteinExistence type="predicted"/>
<accession>A0A6G1JFM4</accession>
<gene>
    <name evidence="2" type="ORF">K458DRAFT_400124</name>
</gene>
<feature type="region of interest" description="Disordered" evidence="1">
    <location>
        <begin position="48"/>
        <end position="110"/>
    </location>
</feature>
<dbReference type="Proteomes" id="UP000799291">
    <property type="component" value="Unassembled WGS sequence"/>
</dbReference>
<keyword evidence="3" id="KW-1185">Reference proteome</keyword>
<organism evidence="2 3">
    <name type="scientific">Lentithecium fluviatile CBS 122367</name>
    <dbReference type="NCBI Taxonomy" id="1168545"/>
    <lineage>
        <taxon>Eukaryota</taxon>
        <taxon>Fungi</taxon>
        <taxon>Dikarya</taxon>
        <taxon>Ascomycota</taxon>
        <taxon>Pezizomycotina</taxon>
        <taxon>Dothideomycetes</taxon>
        <taxon>Pleosporomycetidae</taxon>
        <taxon>Pleosporales</taxon>
        <taxon>Massarineae</taxon>
        <taxon>Lentitheciaceae</taxon>
        <taxon>Lentithecium</taxon>
    </lineage>
</organism>
<reference evidence="2" key="1">
    <citation type="journal article" date="2020" name="Stud. Mycol.">
        <title>101 Dothideomycetes genomes: a test case for predicting lifestyles and emergence of pathogens.</title>
        <authorList>
            <person name="Haridas S."/>
            <person name="Albert R."/>
            <person name="Binder M."/>
            <person name="Bloem J."/>
            <person name="Labutti K."/>
            <person name="Salamov A."/>
            <person name="Andreopoulos B."/>
            <person name="Baker S."/>
            <person name="Barry K."/>
            <person name="Bills G."/>
            <person name="Bluhm B."/>
            <person name="Cannon C."/>
            <person name="Castanera R."/>
            <person name="Culley D."/>
            <person name="Daum C."/>
            <person name="Ezra D."/>
            <person name="Gonzalez J."/>
            <person name="Henrissat B."/>
            <person name="Kuo A."/>
            <person name="Liang C."/>
            <person name="Lipzen A."/>
            <person name="Lutzoni F."/>
            <person name="Magnuson J."/>
            <person name="Mondo S."/>
            <person name="Nolan M."/>
            <person name="Ohm R."/>
            <person name="Pangilinan J."/>
            <person name="Park H.-J."/>
            <person name="Ramirez L."/>
            <person name="Alfaro M."/>
            <person name="Sun H."/>
            <person name="Tritt A."/>
            <person name="Yoshinaga Y."/>
            <person name="Zwiers L.-H."/>
            <person name="Turgeon B."/>
            <person name="Goodwin S."/>
            <person name="Spatafora J."/>
            <person name="Crous P."/>
            <person name="Grigoriev I."/>
        </authorList>
    </citation>
    <scope>NUCLEOTIDE SEQUENCE</scope>
    <source>
        <strain evidence="2">CBS 122367</strain>
    </source>
</reference>